<evidence type="ECO:0000256" key="1">
    <source>
        <dbReference type="SAM" id="MobiDB-lite"/>
    </source>
</evidence>
<feature type="compositionally biased region" description="Polar residues" evidence="1">
    <location>
        <begin position="35"/>
        <end position="69"/>
    </location>
</feature>
<reference evidence="2 3" key="1">
    <citation type="submission" date="2014-11" db="EMBL/GenBank/DDBJ databases">
        <authorList>
            <person name="Diene M.Seydina."/>
        </authorList>
    </citation>
    <scope>NUCLEOTIDE SEQUENCE [LARGE SCALE GENOMIC DNA]</scope>
    <source>
        <strain evidence="2 3">Neisseria meningitidis CHUV</strain>
    </source>
</reference>
<organism evidence="2 3">
    <name type="scientific">Neisseria meningitidis serogroup B</name>
    <dbReference type="NCBI Taxonomy" id="491"/>
    <lineage>
        <taxon>Bacteria</taxon>
        <taxon>Pseudomonadati</taxon>
        <taxon>Pseudomonadota</taxon>
        <taxon>Betaproteobacteria</taxon>
        <taxon>Neisseriales</taxon>
        <taxon>Neisseriaceae</taxon>
        <taxon>Neisseria</taxon>
    </lineage>
</organism>
<proteinExistence type="predicted"/>
<dbReference type="Proteomes" id="UP000182715">
    <property type="component" value="Unassembled WGS sequence"/>
</dbReference>
<dbReference type="SUPFAM" id="SSF48452">
    <property type="entry name" value="TPR-like"/>
    <property type="match status" value="1"/>
</dbReference>
<dbReference type="AlphaFoldDB" id="A0A0H5DZU7"/>
<feature type="region of interest" description="Disordered" evidence="1">
    <location>
        <begin position="193"/>
        <end position="212"/>
    </location>
</feature>
<dbReference type="OMA" id="PRQIGLQ"/>
<evidence type="ECO:0000313" key="3">
    <source>
        <dbReference type="Proteomes" id="UP000182715"/>
    </source>
</evidence>
<accession>A0A0H5DZU7</accession>
<protein>
    <recommendedName>
        <fullName evidence="4">23S rRNA methyltransferase</fullName>
    </recommendedName>
</protein>
<evidence type="ECO:0000313" key="2">
    <source>
        <dbReference type="EMBL" id="CRL92333.1"/>
    </source>
</evidence>
<feature type="compositionally biased region" description="Low complexity" evidence="1">
    <location>
        <begin position="195"/>
        <end position="212"/>
    </location>
</feature>
<sequence>MENSLIIGLALAVLLMLLVMRAKQGKKTPKRKSQGVGNTQGQTPGSNDSDWVDQIGQSVSDGTQPDWSWNESAETASAAVSAQEVDPLTEYQVYKQFGYQGKAAESLAAYLDGIPDGEAKPENLIRELLDINLEVGDVDVLADNLQKYGKLIPSELLAKYIEQALQRDSNHLRIRVLAEEGLGWGTQEIEKRAEGGSATAASASPPPDAGGKAYEAEEIKRIPIVRGKKDVSGISQEEIGAIAGLVRADQGAKILKDKVSYETASKQYDRAIQTSEKPANLIIDALKLDYQHADIDRFAGHLWKLYQTLGNYGRQVKERMLGWGYSLGYHEVFDDLEKGPNDRQIKDIGMGHGYLPKNIQKFKSQHRDLVLQDSSLINTGSSPADDAVKEVESLLMYGQIEAAMDVLEQAVLKYPDESQLYITLIDIYERTEDWDRLGQFLRVLRERADRLPEEVVMLMSRLLQRMNQNIKKIKRYGK</sequence>
<dbReference type="InterPro" id="IPR011990">
    <property type="entry name" value="TPR-like_helical_dom_sf"/>
</dbReference>
<evidence type="ECO:0008006" key="4">
    <source>
        <dbReference type="Google" id="ProtNLM"/>
    </source>
</evidence>
<name>A0A0H5DZU7_NEIMI</name>
<dbReference type="Gene3D" id="1.25.40.10">
    <property type="entry name" value="Tetratricopeptide repeat domain"/>
    <property type="match status" value="1"/>
</dbReference>
<feature type="region of interest" description="Disordered" evidence="1">
    <location>
        <begin position="26"/>
        <end position="69"/>
    </location>
</feature>
<dbReference type="EMBL" id="CVTF01000024">
    <property type="protein sequence ID" value="CRL92333.1"/>
    <property type="molecule type" value="Genomic_DNA"/>
</dbReference>